<gene>
    <name evidence="6" type="ORF">PGAL8A_00026500</name>
</gene>
<dbReference type="GeneID" id="39728788"/>
<evidence type="ECO:0000256" key="1">
    <source>
        <dbReference type="ARBA" id="ARBA00004141"/>
    </source>
</evidence>
<feature type="transmembrane region" description="Helical" evidence="5">
    <location>
        <begin position="482"/>
        <end position="500"/>
    </location>
</feature>
<dbReference type="InterPro" id="IPR007271">
    <property type="entry name" value="Nuc_sug_transpt"/>
</dbReference>
<organism evidence="6 7">
    <name type="scientific">Plasmodium gallinaceum</name>
    <dbReference type="NCBI Taxonomy" id="5849"/>
    <lineage>
        <taxon>Eukaryota</taxon>
        <taxon>Sar</taxon>
        <taxon>Alveolata</taxon>
        <taxon>Apicomplexa</taxon>
        <taxon>Aconoidasida</taxon>
        <taxon>Haemosporida</taxon>
        <taxon>Plasmodiidae</taxon>
        <taxon>Plasmodium</taxon>
        <taxon>Plasmodium (Haemamoeba)</taxon>
    </lineage>
</organism>
<comment type="caution">
    <text evidence="6">The sequence shown here is derived from an EMBL/GenBank/DDBJ whole genome shotgun (WGS) entry which is preliminary data.</text>
</comment>
<dbReference type="GO" id="GO:0015165">
    <property type="term" value="F:pyrimidine nucleotide-sugar transmembrane transporter activity"/>
    <property type="evidence" value="ECO:0007669"/>
    <property type="project" value="InterPro"/>
</dbReference>
<sequence>MKVKKYSTRINKTRYKNNGNDKNIFKNDLFFKAALFVVLTVQSVLTLLMIRMKKVKNINYKMKNESIIFLSEIIKFCVSFLFYFNENKFSLKLVSKNVGDIITRKKVYMLSLLVPSTLYYIQNIFFFISLSNIPTPLFQLLYQFRILTVVMFSLLILKKKFRNTQMLSIIFLFLSLVCLKDYNLNDNHPTYKKKINASIDNNTSKCYLYKELVDNNLNERIRNQNNFIYLNHKEKPLSSNRVLSFFFDENKNANIFEKIMNKNINKNILWNNRKKFGEIDYINNDFISNNNINIYESDIKSNNKSNNNFNYYNNRNSFCIDNIDNNNNKIGNILIGTLTTFLATFTSGFSNVYLEFLYSNYRFPFWFQSMCLSFFTIIIGSVTKNIDVHLVFNKYSNNKIPLGEYRRNYLSKDMDFKMSNIEEKKEIKNEEILFLQKLKNYFFQHFDSFNEFIYVFFLIFLHSTGGLTVAVFIKYVDSVSRFFITPISLIINVYISSMYFKDFNFTFNFFISLIFVFFALFLYFKKNC</sequence>
<dbReference type="VEuPathDB" id="PlasmoDB:PGAL8A_00026500"/>
<accession>A0A1J1GZD5</accession>
<feature type="transmembrane region" description="Helical" evidence="5">
    <location>
        <begin position="66"/>
        <end position="86"/>
    </location>
</feature>
<dbReference type="Pfam" id="PF04142">
    <property type="entry name" value="Nuc_sug_transp"/>
    <property type="match status" value="2"/>
</dbReference>
<dbReference type="OrthoDB" id="408493at2759"/>
<proteinExistence type="predicted"/>
<evidence type="ECO:0000313" key="7">
    <source>
        <dbReference type="Proteomes" id="UP000220797"/>
    </source>
</evidence>
<dbReference type="PANTHER" id="PTHR10231">
    <property type="entry name" value="NUCLEOTIDE-SUGAR TRANSMEMBRANE TRANSPORTER"/>
    <property type="match status" value="1"/>
</dbReference>
<evidence type="ECO:0000256" key="2">
    <source>
        <dbReference type="ARBA" id="ARBA00022692"/>
    </source>
</evidence>
<dbReference type="EMBL" id="CVMV01000117">
    <property type="protein sequence ID" value="CRG97830.1"/>
    <property type="molecule type" value="Genomic_DNA"/>
</dbReference>
<feature type="transmembrane region" description="Helical" evidence="5">
    <location>
        <begin position="452"/>
        <end position="475"/>
    </location>
</feature>
<dbReference type="SUPFAM" id="SSF103481">
    <property type="entry name" value="Multidrug resistance efflux transporter EmrE"/>
    <property type="match status" value="1"/>
</dbReference>
<keyword evidence="3 5" id="KW-1133">Transmembrane helix</keyword>
<name>A0A1J1GZD5_PLAGA</name>
<feature type="transmembrane region" description="Helical" evidence="5">
    <location>
        <begin position="107"/>
        <end position="128"/>
    </location>
</feature>
<protein>
    <submittedName>
        <fullName evidence="6">UDP-N-acetyl glucosamine:UMP antiporter, putative</fullName>
    </submittedName>
</protein>
<dbReference type="AlphaFoldDB" id="A0A1J1GZD5"/>
<keyword evidence="7" id="KW-1185">Reference proteome</keyword>
<dbReference type="GO" id="GO:0000139">
    <property type="term" value="C:Golgi membrane"/>
    <property type="evidence" value="ECO:0007669"/>
    <property type="project" value="InterPro"/>
</dbReference>
<dbReference type="OMA" id="IFFYISM"/>
<feature type="transmembrane region" description="Helical" evidence="5">
    <location>
        <begin position="29"/>
        <end position="50"/>
    </location>
</feature>
<dbReference type="InterPro" id="IPR037185">
    <property type="entry name" value="EmrE-like"/>
</dbReference>
<feature type="transmembrane region" description="Helical" evidence="5">
    <location>
        <begin position="140"/>
        <end position="157"/>
    </location>
</feature>
<dbReference type="RefSeq" id="XP_028530630.1">
    <property type="nucleotide sequence ID" value="XM_028674259.1"/>
</dbReference>
<comment type="subcellular location">
    <subcellularLocation>
        <location evidence="1">Membrane</location>
        <topology evidence="1">Multi-pass membrane protein</topology>
    </subcellularLocation>
</comment>
<dbReference type="Proteomes" id="UP000220797">
    <property type="component" value="Unassembled WGS sequence"/>
</dbReference>
<feature type="transmembrane region" description="Helical" evidence="5">
    <location>
        <begin position="333"/>
        <end position="353"/>
    </location>
</feature>
<keyword evidence="4 5" id="KW-0472">Membrane</keyword>
<evidence type="ECO:0000313" key="6">
    <source>
        <dbReference type="EMBL" id="CRG97830.1"/>
    </source>
</evidence>
<feature type="transmembrane region" description="Helical" evidence="5">
    <location>
        <begin position="506"/>
        <end position="524"/>
    </location>
</feature>
<evidence type="ECO:0000256" key="3">
    <source>
        <dbReference type="ARBA" id="ARBA00022989"/>
    </source>
</evidence>
<evidence type="ECO:0000256" key="5">
    <source>
        <dbReference type="SAM" id="Phobius"/>
    </source>
</evidence>
<reference evidence="6" key="1">
    <citation type="submission" date="2015-04" db="EMBL/GenBank/DDBJ databases">
        <authorList>
            <consortium name="Pathogen Informatics"/>
        </authorList>
    </citation>
    <scope>NUCLEOTIDE SEQUENCE [LARGE SCALE GENOMIC DNA]</scope>
    <source>
        <strain evidence="6">8A</strain>
    </source>
</reference>
<evidence type="ECO:0000256" key="4">
    <source>
        <dbReference type="ARBA" id="ARBA00023136"/>
    </source>
</evidence>
<keyword evidence="2 5" id="KW-0812">Transmembrane</keyword>